<feature type="compositionally biased region" description="Basic residues" evidence="3">
    <location>
        <begin position="263"/>
        <end position="274"/>
    </location>
</feature>
<feature type="domain" description="Activation-induced cytidine deaminase AID" evidence="4">
    <location>
        <begin position="488"/>
        <end position="622"/>
    </location>
</feature>
<comment type="caution">
    <text evidence="5">The sequence shown here is derived from an EMBL/GenBank/DDBJ whole genome shotgun (WGS) entry which is preliminary data.</text>
</comment>
<feature type="compositionally biased region" description="Gly residues" evidence="3">
    <location>
        <begin position="363"/>
        <end position="440"/>
    </location>
</feature>
<dbReference type="InterPro" id="IPR050610">
    <property type="entry name" value="APOBEC_Cyt_Deaminase"/>
</dbReference>
<dbReference type="EMBL" id="PZQS01000007">
    <property type="protein sequence ID" value="PVD26969.1"/>
    <property type="molecule type" value="Genomic_DNA"/>
</dbReference>
<dbReference type="OrthoDB" id="5956704at2759"/>
<evidence type="ECO:0000256" key="1">
    <source>
        <dbReference type="ARBA" id="ARBA00022723"/>
    </source>
</evidence>
<organism evidence="5 6">
    <name type="scientific">Pomacea canaliculata</name>
    <name type="common">Golden apple snail</name>
    <dbReference type="NCBI Taxonomy" id="400727"/>
    <lineage>
        <taxon>Eukaryota</taxon>
        <taxon>Metazoa</taxon>
        <taxon>Spiralia</taxon>
        <taxon>Lophotrochozoa</taxon>
        <taxon>Mollusca</taxon>
        <taxon>Gastropoda</taxon>
        <taxon>Caenogastropoda</taxon>
        <taxon>Architaenioglossa</taxon>
        <taxon>Ampullarioidea</taxon>
        <taxon>Ampullariidae</taxon>
        <taxon>Pomacea</taxon>
    </lineage>
</organism>
<dbReference type="Gene3D" id="3.40.140.10">
    <property type="entry name" value="Cytidine Deaminase, domain 2"/>
    <property type="match status" value="2"/>
</dbReference>
<proteinExistence type="predicted"/>
<evidence type="ECO:0000256" key="2">
    <source>
        <dbReference type="ARBA" id="ARBA00022801"/>
    </source>
</evidence>
<feature type="domain" description="Activation-induced cytidine deaminase AID" evidence="4">
    <location>
        <begin position="29"/>
        <end position="159"/>
    </location>
</feature>
<keyword evidence="1" id="KW-0479">Metal-binding</keyword>
<dbReference type="GO" id="GO:0004126">
    <property type="term" value="F:cytidine deaminase activity"/>
    <property type="evidence" value="ECO:0007669"/>
    <property type="project" value="TreeGrafter"/>
</dbReference>
<dbReference type="Pfam" id="PF08210">
    <property type="entry name" value="APOBEC_N"/>
    <property type="match status" value="2"/>
</dbReference>
<feature type="compositionally biased region" description="Basic and acidic residues" evidence="3">
    <location>
        <begin position="226"/>
        <end position="262"/>
    </location>
</feature>
<reference evidence="5 6" key="1">
    <citation type="submission" date="2018-04" db="EMBL/GenBank/DDBJ databases">
        <title>The genome of golden apple snail Pomacea canaliculata provides insight into stress tolerance and invasive adaptation.</title>
        <authorList>
            <person name="Liu C."/>
            <person name="Liu B."/>
            <person name="Ren Y."/>
            <person name="Zhang Y."/>
            <person name="Wang H."/>
            <person name="Li S."/>
            <person name="Jiang F."/>
            <person name="Yin L."/>
            <person name="Zhang G."/>
            <person name="Qian W."/>
            <person name="Fan W."/>
        </authorList>
    </citation>
    <scope>NUCLEOTIDE SEQUENCE [LARGE SCALE GENOMIC DNA]</scope>
    <source>
        <strain evidence="5">SZHN2017</strain>
        <tissue evidence="5">Muscle</tissue>
    </source>
</reference>
<dbReference type="GO" id="GO:0005634">
    <property type="term" value="C:nucleus"/>
    <property type="evidence" value="ECO:0007669"/>
    <property type="project" value="TreeGrafter"/>
</dbReference>
<dbReference type="InterPro" id="IPR013158">
    <property type="entry name" value="AID"/>
</dbReference>
<feature type="compositionally biased region" description="Polar residues" evidence="3">
    <location>
        <begin position="211"/>
        <end position="224"/>
    </location>
</feature>
<feature type="compositionally biased region" description="Polar residues" evidence="3">
    <location>
        <begin position="300"/>
        <end position="309"/>
    </location>
</feature>
<gene>
    <name evidence="5" type="ORF">C0Q70_12118</name>
</gene>
<dbReference type="GO" id="GO:0008270">
    <property type="term" value="F:zinc ion binding"/>
    <property type="evidence" value="ECO:0007669"/>
    <property type="project" value="InterPro"/>
</dbReference>
<dbReference type="GO" id="GO:0016554">
    <property type="term" value="P:cytidine to uridine editing"/>
    <property type="evidence" value="ECO:0007669"/>
    <property type="project" value="TreeGrafter"/>
</dbReference>
<feature type="compositionally biased region" description="Low complexity" evidence="3">
    <location>
        <begin position="287"/>
        <end position="299"/>
    </location>
</feature>
<dbReference type="PANTHER" id="PTHR13857:SF42">
    <property type="entry name" value="SINGLE-STRANDED DNA CYTOSINE DEAMINASE-LIKE"/>
    <property type="match status" value="1"/>
</dbReference>
<evidence type="ECO:0000259" key="4">
    <source>
        <dbReference type="Pfam" id="PF08210"/>
    </source>
</evidence>
<evidence type="ECO:0000313" key="6">
    <source>
        <dbReference type="Proteomes" id="UP000245119"/>
    </source>
</evidence>
<feature type="region of interest" description="Disordered" evidence="3">
    <location>
        <begin position="196"/>
        <end position="458"/>
    </location>
</feature>
<accession>A0A2T7P0Q1</accession>
<evidence type="ECO:0000313" key="5">
    <source>
        <dbReference type="EMBL" id="PVD26969.1"/>
    </source>
</evidence>
<name>A0A2T7P0Q1_POMCA</name>
<dbReference type="PANTHER" id="PTHR13857">
    <property type="entry name" value="MRNA EDITING ENZYME"/>
    <property type="match status" value="1"/>
</dbReference>
<evidence type="ECO:0000256" key="3">
    <source>
        <dbReference type="SAM" id="MobiDB-lite"/>
    </source>
</evidence>
<protein>
    <recommendedName>
        <fullName evidence="4">Activation-induced cytidine deaminase AID domain-containing protein</fullName>
    </recommendedName>
</protein>
<dbReference type="GO" id="GO:0005737">
    <property type="term" value="C:cytoplasm"/>
    <property type="evidence" value="ECO:0007669"/>
    <property type="project" value="TreeGrafter"/>
</dbReference>
<dbReference type="GO" id="GO:0003723">
    <property type="term" value="F:RNA binding"/>
    <property type="evidence" value="ECO:0007669"/>
    <property type="project" value="TreeGrafter"/>
</dbReference>
<sequence length="649" mass="71898">MPSNPHNGIPGMFVLAQYTSGTKKEEDIRSDAGCAINNQIHPEVDVINRLTEKLKSQDLDSPNIKIYTSDAPCHECCQKFIQLLQTAKVDHNQDLQIEIVFSGIHRIKRPSCIKKDDCSSHLSRISDNQHQDNVDGLKKLHNTRGVRLRPFTDQDWLDLQRAWRPKMRDETLNRDFEEIMMSDQIQPSQLFIGMSPQTSQADQSKEKVNVPSMSMNHVTPGCNSSEDEKDRIPACKRKREDAGSNEERQEKKVKKQKEEKAKRGLKGTTSKRRGTTSGRGGKISQRGGTTSKKGSHSSGNRSNTAKGKGNTSGRGGNILRRGRNTLRTRGNTAGRGGFISKRGGDTSGKRGNVSGRARNTSGRRGGNISGKRGGNTSGKRGGNTSGKRGGNISGKRGGNTSGKRGGNISGKRGGNTSGKRGGNTSGKRGGNTSGKRGGNTSGKRGDGSDGLPSLRSVPSVPEEWCSWEDWKKPTYAAAQYIQNGEPHYFRAKSCMVGHVEYAVFTFFESLLVEHRLPSSNIKLYLSNSPCYECCYRIISFLNNSWLKYGVDLKLEIVFSTLYNFRLSYCQANSGCYGHLVSVSTHETQVEALKNLFNTKGVSLRTFREQDWVHLRNIFGNSPAAVFRLKEHDDQIRDNFRQIITNPWMS</sequence>
<keyword evidence="6" id="KW-1185">Reference proteome</keyword>
<dbReference type="AlphaFoldDB" id="A0A2T7P0Q1"/>
<keyword evidence="2" id="KW-0378">Hydrolase</keyword>
<dbReference type="Proteomes" id="UP000245119">
    <property type="component" value="Linkage Group LG7"/>
</dbReference>